<dbReference type="AlphaFoldDB" id="A0A5E4RFG5"/>
<dbReference type="InterPro" id="IPR025421">
    <property type="entry name" value="DUF4148"/>
</dbReference>
<proteinExistence type="predicted"/>
<dbReference type="Pfam" id="PF13663">
    <property type="entry name" value="DUF4148"/>
    <property type="match status" value="1"/>
</dbReference>
<protein>
    <recommendedName>
        <fullName evidence="4">DUF4148 domain-containing protein</fullName>
    </recommendedName>
</protein>
<dbReference type="RefSeq" id="WP_150605901.1">
    <property type="nucleotide sequence ID" value="NZ_CABPRY010000001.1"/>
</dbReference>
<dbReference type="Proteomes" id="UP000396788">
    <property type="component" value="Unassembled WGS sequence"/>
</dbReference>
<evidence type="ECO:0008006" key="4">
    <source>
        <dbReference type="Google" id="ProtNLM"/>
    </source>
</evidence>
<name>A0A5E4RFG5_9BURK</name>
<keyword evidence="1" id="KW-0732">Signal</keyword>
<organism evidence="2 3">
    <name type="scientific">Pandoraea cepalis</name>
    <dbReference type="NCBI Taxonomy" id="2508294"/>
    <lineage>
        <taxon>Bacteria</taxon>
        <taxon>Pseudomonadati</taxon>
        <taxon>Pseudomonadota</taxon>
        <taxon>Betaproteobacteria</taxon>
        <taxon>Burkholderiales</taxon>
        <taxon>Burkholderiaceae</taxon>
        <taxon>Pandoraea</taxon>
    </lineage>
</organism>
<sequence>MKTSYVAALVAVAGLLGALQINAQAAQSQSVMASGAQSSSPTRAQVYAQLVNAERHGLLQQDDTVYPETAMNPRSQMHVTRLAVEQSLSRAEQHGLLTQSRNAYPVVHLTARTQAAWAPTMQVASESSIERQYAHP</sequence>
<evidence type="ECO:0000256" key="1">
    <source>
        <dbReference type="SAM" id="SignalP"/>
    </source>
</evidence>
<accession>A0A5E4RFG5</accession>
<dbReference type="EMBL" id="CABPRY010000001">
    <property type="protein sequence ID" value="VVD61925.1"/>
    <property type="molecule type" value="Genomic_DNA"/>
</dbReference>
<feature type="signal peptide" evidence="1">
    <location>
        <begin position="1"/>
        <end position="25"/>
    </location>
</feature>
<feature type="chain" id="PRO_5022705877" description="DUF4148 domain-containing protein" evidence="1">
    <location>
        <begin position="26"/>
        <end position="136"/>
    </location>
</feature>
<evidence type="ECO:0000313" key="3">
    <source>
        <dbReference type="Proteomes" id="UP000396788"/>
    </source>
</evidence>
<evidence type="ECO:0000313" key="2">
    <source>
        <dbReference type="EMBL" id="VVD61925.1"/>
    </source>
</evidence>
<gene>
    <name evidence="2" type="ORF">PCE31107_00150</name>
</gene>
<reference evidence="2 3" key="1">
    <citation type="submission" date="2019-08" db="EMBL/GenBank/DDBJ databases">
        <authorList>
            <person name="Peeters C."/>
        </authorList>
    </citation>
    <scope>NUCLEOTIDE SEQUENCE [LARGE SCALE GENOMIC DNA]</scope>
    <source>
        <strain evidence="2 3">LMG 31107</strain>
    </source>
</reference>